<evidence type="ECO:0000256" key="1">
    <source>
        <dbReference type="SAM" id="MobiDB-lite"/>
    </source>
</evidence>
<dbReference type="STRING" id="560819.SAMN05428998_12416"/>
<proteinExistence type="predicted"/>
<reference evidence="2 3" key="1">
    <citation type="submission" date="2017-04" db="EMBL/GenBank/DDBJ databases">
        <authorList>
            <person name="Afonso C.L."/>
            <person name="Miller P.J."/>
            <person name="Scott M.A."/>
            <person name="Spackman E."/>
            <person name="Goraichik I."/>
            <person name="Dimitrov K.M."/>
            <person name="Suarez D.L."/>
            <person name="Swayne D.E."/>
        </authorList>
    </citation>
    <scope>NUCLEOTIDE SEQUENCE [LARGE SCALE GENOMIC DNA]</scope>
    <source>
        <strain evidence="2 3">USBA 355</strain>
    </source>
</reference>
<accession>A0A1Y6CFM0</accession>
<dbReference type="AlphaFoldDB" id="A0A1Y6CFM0"/>
<evidence type="ECO:0000313" key="3">
    <source>
        <dbReference type="Proteomes" id="UP000192917"/>
    </source>
</evidence>
<sequence>MTDWLAPLLIGALTQSPRPAAAAEPKETSMSDQPPTQTPTQQLAAALTAASTAVAKLMQTLQLSLGALREEGFTALMVGTVQDQDPDVLVPSFPNEPKTGADLIWIDKASGGKKLFLIQAKRLNPLTLQYDELDHTVGSTGKLQVDLLLETTAGIDEEAQDEGGFAKAYYFFYNFNPLSSADNGIFWLPADVVKTLVSQGKTSLAALKKSSFYQPLSAFANEVGLG</sequence>
<dbReference type="EMBL" id="FWZX01000024">
    <property type="protein sequence ID" value="SMF62439.1"/>
    <property type="molecule type" value="Genomic_DNA"/>
</dbReference>
<gene>
    <name evidence="2" type="ORF">SAMN05428998_12416</name>
</gene>
<dbReference type="InterPro" id="IPR046723">
    <property type="entry name" value="DUF6615"/>
</dbReference>
<dbReference type="Proteomes" id="UP000192917">
    <property type="component" value="Unassembled WGS sequence"/>
</dbReference>
<dbReference type="Pfam" id="PF20320">
    <property type="entry name" value="DUF6615"/>
    <property type="match status" value="1"/>
</dbReference>
<organism evidence="2 3">
    <name type="scientific">Tistlia consotensis USBA 355</name>
    <dbReference type="NCBI Taxonomy" id="560819"/>
    <lineage>
        <taxon>Bacteria</taxon>
        <taxon>Pseudomonadati</taxon>
        <taxon>Pseudomonadota</taxon>
        <taxon>Alphaproteobacteria</taxon>
        <taxon>Rhodospirillales</taxon>
        <taxon>Rhodovibrionaceae</taxon>
        <taxon>Tistlia</taxon>
    </lineage>
</organism>
<evidence type="ECO:0000313" key="2">
    <source>
        <dbReference type="EMBL" id="SMF62439.1"/>
    </source>
</evidence>
<name>A0A1Y6CFM0_9PROT</name>
<keyword evidence="3" id="KW-1185">Reference proteome</keyword>
<protein>
    <submittedName>
        <fullName evidence="2">Uncharacterized protein</fullName>
    </submittedName>
</protein>
<feature type="region of interest" description="Disordered" evidence="1">
    <location>
        <begin position="16"/>
        <end position="39"/>
    </location>
</feature>